<evidence type="ECO:0000313" key="1">
    <source>
        <dbReference type="EMBL" id="SDT26689.1"/>
    </source>
</evidence>
<dbReference type="AlphaFoldDB" id="A0A1H1YZB9"/>
<accession>A0A1H1YZB9</accession>
<gene>
    <name evidence="1" type="ORF">SAMN04489716_3061</name>
</gene>
<proteinExistence type="predicted"/>
<sequence>MLAQAAEVQIIETDGYDLDSQPDAPRIAISGEEIKELGRMLAIVDGGTGDHCRCPGFPTILLRDATGRQITHWSLHHQTMLRSVGNSDAELRDGAALTDWLADRGLVRSREIQLLLARYAAEEELRRASWVEVAPPDLTAVTEAVSRREDGAEEHLVDLVYRRFADPVERIRVLAGWAGFPARYETSTGGTPWYEQAPQRMLLTEPTEAIFRALASAPLTASQLDGAAELFTALEWEADIPDSLKSALIAHVTATGTGPMKFRMRHGYGKDAGVTGR</sequence>
<name>A0A1H1YZB9_9ACTN</name>
<reference evidence="1 2" key="1">
    <citation type="submission" date="2016-10" db="EMBL/GenBank/DDBJ databases">
        <authorList>
            <person name="de Groot N.N."/>
        </authorList>
    </citation>
    <scope>NUCLEOTIDE SEQUENCE [LARGE SCALE GENOMIC DNA]</scope>
    <source>
        <strain evidence="1 2">DSM 43941</strain>
    </source>
</reference>
<dbReference type="EMBL" id="LT629758">
    <property type="protein sequence ID" value="SDT26689.1"/>
    <property type="molecule type" value="Genomic_DNA"/>
</dbReference>
<evidence type="ECO:0000313" key="2">
    <source>
        <dbReference type="Proteomes" id="UP000198688"/>
    </source>
</evidence>
<protein>
    <submittedName>
        <fullName evidence="1">Uncharacterized protein</fullName>
    </submittedName>
</protein>
<dbReference type="Proteomes" id="UP000198688">
    <property type="component" value="Chromosome I"/>
</dbReference>
<organism evidence="1 2">
    <name type="scientific">Actinoplanes derwentensis</name>
    <dbReference type="NCBI Taxonomy" id="113562"/>
    <lineage>
        <taxon>Bacteria</taxon>
        <taxon>Bacillati</taxon>
        <taxon>Actinomycetota</taxon>
        <taxon>Actinomycetes</taxon>
        <taxon>Micromonosporales</taxon>
        <taxon>Micromonosporaceae</taxon>
        <taxon>Actinoplanes</taxon>
    </lineage>
</organism>
<keyword evidence="2" id="KW-1185">Reference proteome</keyword>